<sequence>MLPRNVEGISIKGLYSAVINGNVTEVQKLLDAGATANATSYNNNWSPLHLAAFLNRTDIIEILIKGKGDVDLLDTDGDTPLHLALLQGHLHAAEVLRQYGASLETKNIKGETPEDKGRDELKRRRRKAVYWRNSVPTEIEQMKDEDSVPLYLQLLESGSEKKRDIRLVVVGKKGAGKTSLIKNLFGENGKAAKTNGIEIHRLRCKSDTDDGIWTKLDRKNEELEINARLLKPYGQTLKKQEEGSEIAMSPRLRKNRISLEEISNQTKVASRNSSISAKKIDEEDIFTTNRESEVNVTQHQLPAAAEESETLNTDKFENRQLSNTEDNIWMESQSILQNEQAHKDIESMLNSRVDFDDNEDYASVFLWDFAGDEEFYHTHQTFLSPDAIYLVVTQMNETDKEDTQVMFRLWVDSIHCYCQLQQQNVTMNGINDDQLDPPIVVVGTFKDQVAADDEEQRESKCKNKLQTLARLVPTDALRHIRDKYTHFLSNTEDDDTVFTLLKKEIMEIARTMKGWNQDYPLKFIQLERLLREKKTSLPILSFEEIKKLADSIPKPLNTEELILFLKYHHEIREIVYFEDIPEYIILDTQWLANAFKCIVTAEDFQRQRLQTRDDWIEFNQKGKLSHAVIEDIYTNLKLFSQHKTHILNLMEKFNIIIPCIKSNNSQNPCYYVPCMIKKELKDDIYERFGIIEDRKSLWLCFEFTFLPPHLMNHLVATLHRKYDFSKFSRK</sequence>
<dbReference type="Pfam" id="PF08477">
    <property type="entry name" value="Roc"/>
    <property type="match status" value="1"/>
</dbReference>
<dbReference type="GO" id="GO:0005524">
    <property type="term" value="F:ATP binding"/>
    <property type="evidence" value="ECO:0007669"/>
    <property type="project" value="UniProtKB-KW"/>
</dbReference>
<dbReference type="Gene3D" id="1.10.10.10">
    <property type="entry name" value="Winged helix-like DNA-binding domain superfamily/Winged helix DNA-binding domain"/>
    <property type="match status" value="1"/>
</dbReference>
<feature type="repeat" description="ANK" evidence="11">
    <location>
        <begin position="76"/>
        <end position="108"/>
    </location>
</feature>
<evidence type="ECO:0000313" key="14">
    <source>
        <dbReference type="Proteomes" id="UP000683360"/>
    </source>
</evidence>
<feature type="domain" description="Roc" evidence="12">
    <location>
        <begin position="158"/>
        <end position="512"/>
    </location>
</feature>
<proteinExistence type="predicted"/>
<evidence type="ECO:0000256" key="7">
    <source>
        <dbReference type="ARBA" id="ARBA00022840"/>
    </source>
</evidence>
<dbReference type="PROSITE" id="PS50088">
    <property type="entry name" value="ANK_REPEAT"/>
    <property type="match status" value="2"/>
</dbReference>
<dbReference type="SMART" id="SM00248">
    <property type="entry name" value="ANK"/>
    <property type="match status" value="3"/>
</dbReference>
<dbReference type="Gene3D" id="3.40.50.300">
    <property type="entry name" value="P-loop containing nucleotide triphosphate hydrolases"/>
    <property type="match status" value="2"/>
</dbReference>
<dbReference type="Gene3D" id="1.25.40.20">
    <property type="entry name" value="Ankyrin repeat-containing domain"/>
    <property type="match status" value="1"/>
</dbReference>
<dbReference type="InterPro" id="IPR020859">
    <property type="entry name" value="ROC"/>
</dbReference>
<evidence type="ECO:0000256" key="10">
    <source>
        <dbReference type="ARBA" id="ARBA00048679"/>
    </source>
</evidence>
<accession>A0A8S3RED3</accession>
<dbReference type="AlphaFoldDB" id="A0A8S3RED3"/>
<dbReference type="PROSITE" id="PS50297">
    <property type="entry name" value="ANK_REP_REGION"/>
    <property type="match status" value="2"/>
</dbReference>
<keyword evidence="4" id="KW-0677">Repeat</keyword>
<evidence type="ECO:0000313" key="13">
    <source>
        <dbReference type="EMBL" id="CAG2205323.1"/>
    </source>
</evidence>
<keyword evidence="7" id="KW-0067">ATP-binding</keyword>
<evidence type="ECO:0000259" key="12">
    <source>
        <dbReference type="PROSITE" id="PS51424"/>
    </source>
</evidence>
<dbReference type="PANTHER" id="PTHR24171">
    <property type="entry name" value="ANKYRIN REPEAT DOMAIN-CONTAINING PROTEIN 39-RELATED"/>
    <property type="match status" value="1"/>
</dbReference>
<evidence type="ECO:0000256" key="4">
    <source>
        <dbReference type="ARBA" id="ARBA00022737"/>
    </source>
</evidence>
<dbReference type="InterPro" id="IPR036388">
    <property type="entry name" value="WH-like_DNA-bd_sf"/>
</dbReference>
<dbReference type="InterPro" id="IPR036770">
    <property type="entry name" value="Ankyrin_rpt-contain_sf"/>
</dbReference>
<dbReference type="EC" id="2.7.11.1" evidence="2"/>
<evidence type="ECO:0000256" key="2">
    <source>
        <dbReference type="ARBA" id="ARBA00012513"/>
    </source>
</evidence>
<protein>
    <recommendedName>
        <fullName evidence="2">non-specific serine/threonine protein kinase</fullName>
        <ecNumber evidence="2">2.7.11.1</ecNumber>
    </recommendedName>
</protein>
<evidence type="ECO:0000256" key="1">
    <source>
        <dbReference type="ARBA" id="ARBA00001946"/>
    </source>
</evidence>
<reference evidence="13" key="1">
    <citation type="submission" date="2021-03" db="EMBL/GenBank/DDBJ databases">
        <authorList>
            <person name="Bekaert M."/>
        </authorList>
    </citation>
    <scope>NUCLEOTIDE SEQUENCE</scope>
</reference>
<evidence type="ECO:0000256" key="5">
    <source>
        <dbReference type="ARBA" id="ARBA00022741"/>
    </source>
</evidence>
<dbReference type="Proteomes" id="UP000683360">
    <property type="component" value="Unassembled WGS sequence"/>
</dbReference>
<dbReference type="PROSITE" id="PS51424">
    <property type="entry name" value="ROC"/>
    <property type="match status" value="1"/>
</dbReference>
<dbReference type="InterPro" id="IPR002110">
    <property type="entry name" value="Ankyrin_rpt"/>
</dbReference>
<feature type="repeat" description="ANK" evidence="11">
    <location>
        <begin position="43"/>
        <end position="75"/>
    </location>
</feature>
<gene>
    <name evidence="13" type="ORF">MEDL_19812</name>
</gene>
<evidence type="ECO:0000256" key="8">
    <source>
        <dbReference type="ARBA" id="ARBA00023043"/>
    </source>
</evidence>
<dbReference type="Pfam" id="PF12796">
    <property type="entry name" value="Ank_2"/>
    <property type="match status" value="1"/>
</dbReference>
<evidence type="ECO:0000256" key="11">
    <source>
        <dbReference type="PROSITE-ProRule" id="PRU00023"/>
    </source>
</evidence>
<comment type="catalytic activity">
    <reaction evidence="9">
        <text>L-threonyl-[protein] + ATP = O-phospho-L-threonyl-[protein] + ADP + H(+)</text>
        <dbReference type="Rhea" id="RHEA:46608"/>
        <dbReference type="Rhea" id="RHEA-COMP:11060"/>
        <dbReference type="Rhea" id="RHEA-COMP:11605"/>
        <dbReference type="ChEBI" id="CHEBI:15378"/>
        <dbReference type="ChEBI" id="CHEBI:30013"/>
        <dbReference type="ChEBI" id="CHEBI:30616"/>
        <dbReference type="ChEBI" id="CHEBI:61977"/>
        <dbReference type="ChEBI" id="CHEBI:456216"/>
        <dbReference type="EC" id="2.7.11.1"/>
    </reaction>
</comment>
<evidence type="ECO:0000256" key="6">
    <source>
        <dbReference type="ARBA" id="ARBA00022777"/>
    </source>
</evidence>
<dbReference type="EMBL" id="CAJPWZ010001022">
    <property type="protein sequence ID" value="CAG2205323.1"/>
    <property type="molecule type" value="Genomic_DNA"/>
</dbReference>
<dbReference type="InterPro" id="IPR032171">
    <property type="entry name" value="COR-A"/>
</dbReference>
<name>A0A8S3RED3_MYTED</name>
<keyword evidence="5" id="KW-0547">Nucleotide-binding</keyword>
<dbReference type="GO" id="GO:0016301">
    <property type="term" value="F:kinase activity"/>
    <property type="evidence" value="ECO:0007669"/>
    <property type="project" value="UniProtKB-KW"/>
</dbReference>
<keyword evidence="3" id="KW-0808">Transferase</keyword>
<dbReference type="InterPro" id="IPR027417">
    <property type="entry name" value="P-loop_NTPase"/>
</dbReference>
<comment type="cofactor">
    <cofactor evidence="1">
        <name>Mg(2+)</name>
        <dbReference type="ChEBI" id="CHEBI:18420"/>
    </cofactor>
</comment>
<comment type="catalytic activity">
    <reaction evidence="10">
        <text>L-seryl-[protein] + ATP = O-phospho-L-seryl-[protein] + ADP + H(+)</text>
        <dbReference type="Rhea" id="RHEA:17989"/>
        <dbReference type="Rhea" id="RHEA-COMP:9863"/>
        <dbReference type="Rhea" id="RHEA-COMP:11604"/>
        <dbReference type="ChEBI" id="CHEBI:15378"/>
        <dbReference type="ChEBI" id="CHEBI:29999"/>
        <dbReference type="ChEBI" id="CHEBI:30616"/>
        <dbReference type="ChEBI" id="CHEBI:83421"/>
        <dbReference type="ChEBI" id="CHEBI:456216"/>
        <dbReference type="EC" id="2.7.11.1"/>
    </reaction>
</comment>
<keyword evidence="6" id="KW-0418">Kinase</keyword>
<evidence type="ECO:0000256" key="9">
    <source>
        <dbReference type="ARBA" id="ARBA00047899"/>
    </source>
</evidence>
<organism evidence="13 14">
    <name type="scientific">Mytilus edulis</name>
    <name type="common">Blue mussel</name>
    <dbReference type="NCBI Taxonomy" id="6550"/>
    <lineage>
        <taxon>Eukaryota</taxon>
        <taxon>Metazoa</taxon>
        <taxon>Spiralia</taxon>
        <taxon>Lophotrochozoa</taxon>
        <taxon>Mollusca</taxon>
        <taxon>Bivalvia</taxon>
        <taxon>Autobranchia</taxon>
        <taxon>Pteriomorphia</taxon>
        <taxon>Mytilida</taxon>
        <taxon>Mytiloidea</taxon>
        <taxon>Mytilidae</taxon>
        <taxon>Mytilinae</taxon>
        <taxon>Mytilus</taxon>
    </lineage>
</organism>
<comment type="caution">
    <text evidence="13">The sequence shown here is derived from an EMBL/GenBank/DDBJ whole genome shotgun (WGS) entry which is preliminary data.</text>
</comment>
<dbReference type="SUPFAM" id="SSF52540">
    <property type="entry name" value="P-loop containing nucleoside triphosphate hydrolases"/>
    <property type="match status" value="1"/>
</dbReference>
<evidence type="ECO:0000256" key="3">
    <source>
        <dbReference type="ARBA" id="ARBA00022679"/>
    </source>
</evidence>
<dbReference type="Pfam" id="PF16095">
    <property type="entry name" value="COR-A"/>
    <property type="match status" value="1"/>
</dbReference>
<dbReference type="SUPFAM" id="SSF48403">
    <property type="entry name" value="Ankyrin repeat"/>
    <property type="match status" value="1"/>
</dbReference>
<keyword evidence="14" id="KW-1185">Reference proteome</keyword>
<dbReference type="OrthoDB" id="6158202at2759"/>
<keyword evidence="8 11" id="KW-0040">ANK repeat</keyword>